<sequence length="40" mass="4616">MAVYILPVGYFRFSHQSSQVLASIIVSTCIYHRKYLHLSS</sequence>
<reference evidence="1" key="1">
    <citation type="submission" date="2009-11" db="EMBL/GenBank/DDBJ databases">
        <authorList>
            <person name="Weinstock G."/>
            <person name="Sodergren E."/>
            <person name="Clifton S."/>
            <person name="Fulton L."/>
            <person name="Fulton B."/>
            <person name="Courtney L."/>
            <person name="Fronick C."/>
            <person name="Harrison M."/>
            <person name="Strong C."/>
            <person name="Farmer C."/>
            <person name="Delahaunty K."/>
            <person name="Markovic C."/>
            <person name="Hall O."/>
            <person name="Minx P."/>
            <person name="Tomlinson C."/>
            <person name="Mitreva M."/>
            <person name="Nelson J."/>
            <person name="Hou S."/>
            <person name="Wollam A."/>
            <person name="Pepin K.H."/>
            <person name="Johnson M."/>
            <person name="Bhonagiri V."/>
            <person name="Nash W.E."/>
            <person name="Warren W."/>
            <person name="Chinwalla A."/>
            <person name="Mardis E.R."/>
            <person name="Wilson R.K."/>
        </authorList>
    </citation>
    <scope>NUCLEOTIDE SEQUENCE [LARGE SCALE GENOMIC DNA]</scope>
    <source>
        <strain evidence="1">DSM 18205</strain>
    </source>
</reference>
<proteinExistence type="predicted"/>
<name>D1PDN5_9BACT</name>
<keyword evidence="2" id="KW-1185">Reference proteome</keyword>
<protein>
    <submittedName>
        <fullName evidence="1">Uncharacterized protein</fullName>
    </submittedName>
</protein>
<dbReference type="AlphaFoldDB" id="D1PDN5"/>
<dbReference type="Proteomes" id="UP000004477">
    <property type="component" value="Unassembled WGS sequence"/>
</dbReference>
<comment type="caution">
    <text evidence="1">The sequence shown here is derived from an EMBL/GenBank/DDBJ whole genome shotgun (WGS) entry which is preliminary data.</text>
</comment>
<dbReference type="PaxDb" id="537011-PREVCOP_05325"/>
<accession>D1PDN5</accession>
<evidence type="ECO:0000313" key="2">
    <source>
        <dbReference type="Proteomes" id="UP000004477"/>
    </source>
</evidence>
<dbReference type="HOGENOM" id="CLU_3294218_0_0_10"/>
<organism evidence="1 2">
    <name type="scientific">Segatella copri DSM 18205</name>
    <dbReference type="NCBI Taxonomy" id="537011"/>
    <lineage>
        <taxon>Bacteria</taxon>
        <taxon>Pseudomonadati</taxon>
        <taxon>Bacteroidota</taxon>
        <taxon>Bacteroidia</taxon>
        <taxon>Bacteroidales</taxon>
        <taxon>Prevotellaceae</taxon>
        <taxon>Segatella</taxon>
    </lineage>
</organism>
<dbReference type="EMBL" id="ACBX02000016">
    <property type="protein sequence ID" value="EFB35191.1"/>
    <property type="molecule type" value="Genomic_DNA"/>
</dbReference>
<evidence type="ECO:0000313" key="1">
    <source>
        <dbReference type="EMBL" id="EFB35191.1"/>
    </source>
</evidence>
<gene>
    <name evidence="1" type="ORF">PREVCOP_05325</name>
</gene>